<dbReference type="CDD" id="cd15571">
    <property type="entry name" value="ePHD"/>
    <property type="match status" value="1"/>
</dbReference>
<dbReference type="CDD" id="cd15492">
    <property type="entry name" value="PHD_BRPF_JADE_like"/>
    <property type="match status" value="1"/>
</dbReference>
<sequence>MNVEEEEVCDVCRDGTWTETNKIVFCEGEGCDLATHQKCYGVVDIPQGDLPWYCDLCRAKTKRKKQEMALGEAKTMAREAIRDQCILCADSGGLMKQASSKSLSRWAHLCCVLATPETGYRNLRLLRDIQGLASTRLNNRRQLPCAFCERKTGVSLVCSIRDCGVSYHVRCGQSGGCKFTYDSEVGPKPTFCPAHIHMTEEYHLFVQPQGDEMSDEGASNGGPKYSKEGYELRRNGKTWEDVIEDNDLPREFPERLYTCSDLWLDTNARFASSKRCAAYKAITSSDTEDQKIPEGGGLFANMTLENEVLSVKCIEPYVLNALEGKSNDTDRLVIAQQPLEYVPFPGGASTLPDSSLLQNGQGVAGIRMRLSNVNGTKPAPKEKSTKSVNLRFKALNKQHTPVLSDVVSDSRKSRAKVTPLNINEYRPSHMETAVNPSDELDADLKFFTENLRVQATKNVDAINKLRKRVAKFPGRYQVPFFGNKEVEDRFRKLFSKCQICAQFDCEHNLAIQQKDREARSKDLLKKDPVKPKRVYSFVDKTPEEIDKARMQWVARNKLRNKFLKLEKKAHALRTVEESQRPRAVRDDIALAVEFLVMKTVHSEVEEQEVQKKNDLFAQKQAKDEEHKRKRKLRREAARLEKQKHKKSKHQKGKGVAISEKPLFISFERTGESNFRFIQSEPVPFNREKLVLRVHGRNIHI</sequence>
<feature type="coiled-coil region" evidence="5">
    <location>
        <begin position="622"/>
        <end position="649"/>
    </location>
</feature>
<dbReference type="InterPro" id="IPR034732">
    <property type="entry name" value="EPHD"/>
</dbReference>
<keyword evidence="1" id="KW-0479">Metal-binding</keyword>
<reference evidence="8" key="1">
    <citation type="submission" date="2021-01" db="EMBL/GenBank/DDBJ databases">
        <authorList>
            <person name="Corre E."/>
            <person name="Pelletier E."/>
            <person name="Niang G."/>
            <person name="Scheremetjew M."/>
            <person name="Finn R."/>
            <person name="Kale V."/>
            <person name="Holt S."/>
            <person name="Cochrane G."/>
            <person name="Meng A."/>
            <person name="Brown T."/>
            <person name="Cohen L."/>
        </authorList>
    </citation>
    <scope>NUCLEOTIDE SEQUENCE</scope>
    <source>
        <strain evidence="8">NY070348D</strain>
    </source>
</reference>
<keyword evidence="5" id="KW-0175">Coiled coil</keyword>
<evidence type="ECO:0000256" key="4">
    <source>
        <dbReference type="PROSITE-ProRule" id="PRU00146"/>
    </source>
</evidence>
<dbReference type="Pfam" id="PF13831">
    <property type="entry name" value="PHD_2"/>
    <property type="match status" value="1"/>
</dbReference>
<dbReference type="SUPFAM" id="SSF57903">
    <property type="entry name" value="FYVE/PHD zinc finger"/>
    <property type="match status" value="1"/>
</dbReference>
<dbReference type="GO" id="GO:0006357">
    <property type="term" value="P:regulation of transcription by RNA polymerase II"/>
    <property type="evidence" value="ECO:0007669"/>
    <property type="project" value="TreeGrafter"/>
</dbReference>
<dbReference type="PANTHER" id="PTHR13793">
    <property type="entry name" value="PHD FINGER PROTEINS"/>
    <property type="match status" value="1"/>
</dbReference>
<gene>
    <name evidence="8" type="ORF">QSP1433_LOCUS15466</name>
</gene>
<evidence type="ECO:0000313" key="8">
    <source>
        <dbReference type="EMBL" id="CAD9703893.1"/>
    </source>
</evidence>
<dbReference type="PROSITE" id="PS51805">
    <property type="entry name" value="EPHD"/>
    <property type="match status" value="1"/>
</dbReference>
<dbReference type="InterPro" id="IPR011011">
    <property type="entry name" value="Znf_FYVE_PHD"/>
</dbReference>
<evidence type="ECO:0000256" key="1">
    <source>
        <dbReference type="ARBA" id="ARBA00022723"/>
    </source>
</evidence>
<dbReference type="InterPro" id="IPR019786">
    <property type="entry name" value="Zinc_finger_PHD-type_CS"/>
</dbReference>
<dbReference type="EMBL" id="HBHK01024528">
    <property type="protein sequence ID" value="CAD9703893.1"/>
    <property type="molecule type" value="Transcribed_RNA"/>
</dbReference>
<feature type="domain" description="PHD-type" evidence="6">
    <location>
        <begin position="6"/>
        <end position="60"/>
    </location>
</feature>
<dbReference type="InterPro" id="IPR001965">
    <property type="entry name" value="Znf_PHD"/>
</dbReference>
<evidence type="ECO:0000256" key="3">
    <source>
        <dbReference type="ARBA" id="ARBA00022833"/>
    </source>
</evidence>
<protein>
    <recommendedName>
        <fullName evidence="9">PHD-type domain-containing protein</fullName>
    </recommendedName>
</protein>
<evidence type="ECO:0000259" key="6">
    <source>
        <dbReference type="PROSITE" id="PS50016"/>
    </source>
</evidence>
<dbReference type="InterPro" id="IPR019787">
    <property type="entry name" value="Znf_PHD-finger"/>
</dbReference>
<dbReference type="PROSITE" id="PS50016">
    <property type="entry name" value="ZF_PHD_2"/>
    <property type="match status" value="1"/>
</dbReference>
<dbReference type="SMART" id="SM00249">
    <property type="entry name" value="PHD"/>
    <property type="match status" value="2"/>
</dbReference>
<name>A0A7S2SM05_9STRA</name>
<evidence type="ECO:0000259" key="7">
    <source>
        <dbReference type="PROSITE" id="PS51805"/>
    </source>
</evidence>
<dbReference type="InterPro" id="IPR050701">
    <property type="entry name" value="Histone_Mod_Regulator"/>
</dbReference>
<evidence type="ECO:0000256" key="2">
    <source>
        <dbReference type="ARBA" id="ARBA00022771"/>
    </source>
</evidence>
<keyword evidence="3" id="KW-0862">Zinc</keyword>
<dbReference type="PROSITE" id="PS01359">
    <property type="entry name" value="ZF_PHD_1"/>
    <property type="match status" value="1"/>
</dbReference>
<dbReference type="PANTHER" id="PTHR13793:SF107">
    <property type="entry name" value="BROMODOMAIN-CONTAINING PROTEIN HOMOLOG"/>
    <property type="match status" value="1"/>
</dbReference>
<dbReference type="InterPro" id="IPR013083">
    <property type="entry name" value="Znf_RING/FYVE/PHD"/>
</dbReference>
<proteinExistence type="predicted"/>
<evidence type="ECO:0000256" key="5">
    <source>
        <dbReference type="SAM" id="Coils"/>
    </source>
</evidence>
<organism evidence="8">
    <name type="scientific">Mucochytrium quahogii</name>
    <dbReference type="NCBI Taxonomy" id="96639"/>
    <lineage>
        <taxon>Eukaryota</taxon>
        <taxon>Sar</taxon>
        <taxon>Stramenopiles</taxon>
        <taxon>Bigyra</taxon>
        <taxon>Labyrinthulomycetes</taxon>
        <taxon>Thraustochytrida</taxon>
        <taxon>Thraustochytriidae</taxon>
        <taxon>Mucochytrium</taxon>
    </lineage>
</organism>
<keyword evidence="2 4" id="KW-0863">Zinc-finger</keyword>
<dbReference type="Gene3D" id="3.30.40.10">
    <property type="entry name" value="Zinc/RING finger domain, C3HC4 (zinc finger)"/>
    <property type="match status" value="2"/>
</dbReference>
<accession>A0A7S2SM05</accession>
<dbReference type="AlphaFoldDB" id="A0A7S2SM05"/>
<feature type="domain" description="PHD-type" evidence="7">
    <location>
        <begin position="82"/>
        <end position="196"/>
    </location>
</feature>
<dbReference type="GO" id="GO:0008270">
    <property type="term" value="F:zinc ion binding"/>
    <property type="evidence" value="ECO:0007669"/>
    <property type="project" value="UniProtKB-KW"/>
</dbReference>
<dbReference type="Pfam" id="PF13832">
    <property type="entry name" value="zf-HC5HC2H_2"/>
    <property type="match status" value="1"/>
</dbReference>
<evidence type="ECO:0008006" key="9">
    <source>
        <dbReference type="Google" id="ProtNLM"/>
    </source>
</evidence>